<feature type="region of interest" description="Disordered" evidence="26">
    <location>
        <begin position="2962"/>
        <end position="3021"/>
    </location>
</feature>
<dbReference type="InterPro" id="IPR035983">
    <property type="entry name" value="Hect_E3_ubiquitin_ligase"/>
</dbReference>
<feature type="domain" description="WWE" evidence="29">
    <location>
        <begin position="1866"/>
        <end position="1944"/>
    </location>
</feature>
<evidence type="ECO:0000256" key="19">
    <source>
        <dbReference type="ARBA" id="ARBA00023242"/>
    </source>
</evidence>
<dbReference type="CDD" id="cd00078">
    <property type="entry name" value="HECTc"/>
    <property type="match status" value="1"/>
</dbReference>
<keyword evidence="17" id="KW-0496">Mitochondrion</keyword>
<dbReference type="FunFam" id="3.30.2160.10:FF:000007">
    <property type="entry name" value="E3 ubiquitin-protein ligase HUWE1 isoform X2"/>
    <property type="match status" value="1"/>
</dbReference>
<evidence type="ECO:0000256" key="24">
    <source>
        <dbReference type="ARBA" id="ARBA00082105"/>
    </source>
</evidence>
<dbReference type="GO" id="GO:0005739">
    <property type="term" value="C:mitochondrion"/>
    <property type="evidence" value="ECO:0007669"/>
    <property type="project" value="UniProtKB-SubCell"/>
</dbReference>
<evidence type="ECO:0000256" key="26">
    <source>
        <dbReference type="SAM" id="MobiDB-lite"/>
    </source>
</evidence>
<dbReference type="InterPro" id="IPR037197">
    <property type="entry name" value="WWE_dom_sf"/>
</dbReference>
<evidence type="ECO:0000256" key="5">
    <source>
        <dbReference type="ARBA" id="ARBA00004906"/>
    </source>
</evidence>
<evidence type="ECO:0000259" key="27">
    <source>
        <dbReference type="PROSITE" id="PS50030"/>
    </source>
</evidence>
<feature type="region of interest" description="Disordered" evidence="26">
    <location>
        <begin position="4159"/>
        <end position="4209"/>
    </location>
</feature>
<dbReference type="GO" id="GO:0003677">
    <property type="term" value="F:DNA binding"/>
    <property type="evidence" value="ECO:0007669"/>
    <property type="project" value="UniProtKB-KW"/>
</dbReference>
<dbReference type="GO" id="GO:0007030">
    <property type="term" value="P:Golgi organization"/>
    <property type="evidence" value="ECO:0007669"/>
    <property type="project" value="TreeGrafter"/>
</dbReference>
<feature type="domain" description="HECT" evidence="28">
    <location>
        <begin position="4410"/>
        <end position="4746"/>
    </location>
</feature>
<feature type="compositionally biased region" description="Low complexity" evidence="26">
    <location>
        <begin position="2561"/>
        <end position="2575"/>
    </location>
</feature>
<feature type="region of interest" description="Disordered" evidence="26">
    <location>
        <begin position="3219"/>
        <end position="3317"/>
    </location>
</feature>
<dbReference type="Pfam" id="PF02825">
    <property type="entry name" value="WWE"/>
    <property type="match status" value="1"/>
</dbReference>
<feature type="region of interest" description="Disordered" evidence="26">
    <location>
        <begin position="765"/>
        <end position="802"/>
    </location>
</feature>
<feature type="compositionally biased region" description="Basic and acidic residues" evidence="26">
    <location>
        <begin position="2962"/>
        <end position="2994"/>
    </location>
</feature>
<feature type="compositionally biased region" description="Low complexity" evidence="26">
    <location>
        <begin position="1610"/>
        <end position="1621"/>
    </location>
</feature>
<feature type="compositionally biased region" description="Polar residues" evidence="26">
    <location>
        <begin position="1086"/>
        <end position="1100"/>
    </location>
</feature>
<feature type="active site" description="Glycyl thioester intermediate" evidence="25">
    <location>
        <position position="4713"/>
    </location>
</feature>
<feature type="region of interest" description="Disordered" evidence="26">
    <location>
        <begin position="3590"/>
        <end position="3631"/>
    </location>
</feature>
<feature type="compositionally biased region" description="Polar residues" evidence="26">
    <location>
        <begin position="481"/>
        <end position="493"/>
    </location>
</feature>
<feature type="region of interest" description="Disordered" evidence="26">
    <location>
        <begin position="1947"/>
        <end position="2001"/>
    </location>
</feature>
<dbReference type="PROSITE" id="PS50918">
    <property type="entry name" value="WWE"/>
    <property type="match status" value="1"/>
</dbReference>
<keyword evidence="15" id="KW-0090">Biological rhythms</keyword>
<feature type="compositionally biased region" description="Polar residues" evidence="26">
    <location>
        <begin position="3793"/>
        <end position="3806"/>
    </location>
</feature>
<feature type="region of interest" description="Disordered" evidence="26">
    <location>
        <begin position="1365"/>
        <end position="1410"/>
    </location>
</feature>
<feature type="compositionally biased region" description="Polar residues" evidence="26">
    <location>
        <begin position="4192"/>
        <end position="4206"/>
    </location>
</feature>
<feature type="region of interest" description="Disordered" evidence="26">
    <location>
        <begin position="4049"/>
        <end position="4072"/>
    </location>
</feature>
<dbReference type="GO" id="GO:0006281">
    <property type="term" value="P:DNA repair"/>
    <property type="evidence" value="ECO:0007669"/>
    <property type="project" value="UniProtKB-KW"/>
</dbReference>
<dbReference type="InterPro" id="IPR010309">
    <property type="entry name" value="E3_Ub_ligase_DUF908"/>
</dbReference>
<keyword evidence="7" id="KW-0488">Methylation</keyword>
<evidence type="ECO:0000256" key="9">
    <source>
        <dbReference type="ARBA" id="ARBA00022553"/>
    </source>
</evidence>
<dbReference type="InterPro" id="IPR041918">
    <property type="entry name" value="UBA_HUWE1"/>
</dbReference>
<feature type="compositionally biased region" description="Basic and acidic residues" evidence="26">
    <location>
        <begin position="3719"/>
        <end position="3737"/>
    </location>
</feature>
<feature type="compositionally biased region" description="Polar residues" evidence="26">
    <location>
        <begin position="2540"/>
        <end position="2556"/>
    </location>
</feature>
<evidence type="ECO:0000313" key="30">
    <source>
        <dbReference type="EMBL" id="CAH1782934.1"/>
    </source>
</evidence>
<dbReference type="EMBL" id="CAIIXF020000005">
    <property type="protein sequence ID" value="CAH1782934.1"/>
    <property type="molecule type" value="Genomic_DNA"/>
</dbReference>
<dbReference type="GO" id="GO:0005634">
    <property type="term" value="C:nucleus"/>
    <property type="evidence" value="ECO:0007669"/>
    <property type="project" value="UniProtKB-SubCell"/>
</dbReference>
<dbReference type="GO" id="GO:0061025">
    <property type="term" value="P:membrane fusion"/>
    <property type="evidence" value="ECO:0007669"/>
    <property type="project" value="TreeGrafter"/>
</dbReference>
<feature type="region of interest" description="Disordered" evidence="26">
    <location>
        <begin position="1452"/>
        <end position="1510"/>
    </location>
</feature>
<feature type="compositionally biased region" description="Acidic residues" evidence="26">
    <location>
        <begin position="774"/>
        <end position="784"/>
    </location>
</feature>
<dbReference type="OrthoDB" id="423283at2759"/>
<feature type="region of interest" description="Disordered" evidence="26">
    <location>
        <begin position="1058"/>
        <end position="1100"/>
    </location>
</feature>
<dbReference type="InterPro" id="IPR004170">
    <property type="entry name" value="WWE_dom"/>
</dbReference>
<feature type="compositionally biased region" description="Polar residues" evidence="26">
    <location>
        <begin position="3224"/>
        <end position="3233"/>
    </location>
</feature>
<comment type="caution">
    <text evidence="30">The sequence shown here is derived from an EMBL/GenBank/DDBJ whole genome shotgun (WGS) entry which is preliminary data.</text>
</comment>
<feature type="domain" description="UBA" evidence="27">
    <location>
        <begin position="1512"/>
        <end position="1551"/>
    </location>
</feature>
<feature type="compositionally biased region" description="Polar residues" evidence="26">
    <location>
        <begin position="2996"/>
        <end position="3006"/>
    </location>
</feature>
<feature type="compositionally biased region" description="Low complexity" evidence="26">
    <location>
        <begin position="3239"/>
        <end position="3251"/>
    </location>
</feature>
<feature type="compositionally biased region" description="Basic and acidic residues" evidence="26">
    <location>
        <begin position="1976"/>
        <end position="1989"/>
    </location>
</feature>
<feature type="compositionally biased region" description="Polar residues" evidence="26">
    <location>
        <begin position="3605"/>
        <end position="3623"/>
    </location>
</feature>
<keyword evidence="10" id="KW-0808">Transferase</keyword>
<feature type="compositionally biased region" description="Low complexity" evidence="26">
    <location>
        <begin position="1073"/>
        <end position="1085"/>
    </location>
</feature>
<evidence type="ECO:0000256" key="10">
    <source>
        <dbReference type="ARBA" id="ARBA00022679"/>
    </source>
</evidence>
<feature type="compositionally biased region" description="Basic and acidic residues" evidence="26">
    <location>
        <begin position="3935"/>
        <end position="3963"/>
    </location>
</feature>
<evidence type="ECO:0000256" key="22">
    <source>
        <dbReference type="ARBA" id="ARBA00080066"/>
    </source>
</evidence>
<evidence type="ECO:0000256" key="16">
    <source>
        <dbReference type="ARBA" id="ARBA00023125"/>
    </source>
</evidence>
<dbReference type="Pfam" id="PF06025">
    <property type="entry name" value="DUF913"/>
    <property type="match status" value="1"/>
</dbReference>
<dbReference type="Gene3D" id="3.30.720.50">
    <property type="match status" value="1"/>
</dbReference>
<dbReference type="PROSITE" id="PS50030">
    <property type="entry name" value="UBA"/>
    <property type="match status" value="1"/>
</dbReference>
<dbReference type="Pfam" id="PF06012">
    <property type="entry name" value="DUF908"/>
    <property type="match status" value="1"/>
</dbReference>
<keyword evidence="9" id="KW-0597">Phosphoprotein</keyword>
<feature type="region of interest" description="Disordered" evidence="26">
    <location>
        <begin position="2149"/>
        <end position="2168"/>
    </location>
</feature>
<evidence type="ECO:0000313" key="31">
    <source>
        <dbReference type="Proteomes" id="UP000749559"/>
    </source>
</evidence>
<accession>A0A8S4NQK5</accession>
<evidence type="ECO:0000256" key="8">
    <source>
        <dbReference type="ARBA" id="ARBA00022490"/>
    </source>
</evidence>
<evidence type="ECO:0000256" key="21">
    <source>
        <dbReference type="ARBA" id="ARBA00067583"/>
    </source>
</evidence>
<dbReference type="Gene3D" id="3.30.2410.10">
    <property type="entry name" value="Hect, E3 ligase catalytic domain"/>
    <property type="match status" value="1"/>
</dbReference>
<dbReference type="Gene3D" id="6.10.250.1630">
    <property type="match status" value="1"/>
</dbReference>
<evidence type="ECO:0000259" key="29">
    <source>
        <dbReference type="PROSITE" id="PS50918"/>
    </source>
</evidence>
<dbReference type="FunFam" id="3.30.2410.10:FF:000004">
    <property type="entry name" value="E3 ubiquitin-protein ligase HUWE1, variant"/>
    <property type="match status" value="1"/>
</dbReference>
<keyword evidence="14" id="KW-0007">Acetylation</keyword>
<evidence type="ECO:0000256" key="20">
    <source>
        <dbReference type="ARBA" id="ARBA00034494"/>
    </source>
</evidence>
<dbReference type="InterPro" id="IPR018123">
    <property type="entry name" value="WWE-dom_subgr"/>
</dbReference>
<dbReference type="CDD" id="cd22249">
    <property type="entry name" value="UDM1_RNF168_RNF169-like"/>
    <property type="match status" value="1"/>
</dbReference>
<evidence type="ECO:0000256" key="23">
    <source>
        <dbReference type="ARBA" id="ARBA00081858"/>
    </source>
</evidence>
<feature type="region of interest" description="Disordered" evidence="26">
    <location>
        <begin position="2247"/>
        <end position="2304"/>
    </location>
</feature>
<feature type="compositionally biased region" description="Low complexity" evidence="26">
    <location>
        <begin position="1458"/>
        <end position="1510"/>
    </location>
</feature>
<dbReference type="SMART" id="SM00119">
    <property type="entry name" value="HECTc"/>
    <property type="match status" value="1"/>
</dbReference>
<comment type="pathway">
    <text evidence="5">Protein modification; protein ubiquitination.</text>
</comment>
<evidence type="ECO:0000256" key="1">
    <source>
        <dbReference type="ARBA" id="ARBA00000885"/>
    </source>
</evidence>
<name>A0A8S4NQK5_OWEFU</name>
<evidence type="ECO:0000256" key="2">
    <source>
        <dbReference type="ARBA" id="ARBA00004123"/>
    </source>
</evidence>
<feature type="compositionally biased region" description="Basic and acidic residues" evidence="26">
    <location>
        <begin position="1948"/>
        <end position="1970"/>
    </location>
</feature>
<feature type="compositionally biased region" description="Acidic residues" evidence="26">
    <location>
        <begin position="2683"/>
        <end position="2742"/>
    </location>
</feature>
<dbReference type="InterPro" id="IPR050409">
    <property type="entry name" value="E3_ubiq-protein_ligase"/>
</dbReference>
<evidence type="ECO:0000256" key="17">
    <source>
        <dbReference type="ARBA" id="ARBA00023128"/>
    </source>
</evidence>
<feature type="region of interest" description="Disordered" evidence="26">
    <location>
        <begin position="3719"/>
        <end position="3765"/>
    </location>
</feature>
<feature type="compositionally biased region" description="Polar residues" evidence="26">
    <location>
        <begin position="501"/>
        <end position="538"/>
    </location>
</feature>
<evidence type="ECO:0000256" key="7">
    <source>
        <dbReference type="ARBA" id="ARBA00022481"/>
    </source>
</evidence>
<dbReference type="Pfam" id="PF00632">
    <property type="entry name" value="HECT"/>
    <property type="match status" value="1"/>
</dbReference>
<dbReference type="InterPro" id="IPR015940">
    <property type="entry name" value="UBA"/>
</dbReference>
<dbReference type="GO" id="GO:0006511">
    <property type="term" value="P:ubiquitin-dependent protein catabolic process"/>
    <property type="evidence" value="ECO:0007669"/>
    <property type="project" value="TreeGrafter"/>
</dbReference>
<dbReference type="GO" id="GO:0030154">
    <property type="term" value="P:cell differentiation"/>
    <property type="evidence" value="ECO:0007669"/>
    <property type="project" value="UniProtKB-KW"/>
</dbReference>
<dbReference type="GO" id="GO:0008270">
    <property type="term" value="F:zinc ion binding"/>
    <property type="evidence" value="ECO:0007669"/>
    <property type="project" value="InterPro"/>
</dbReference>
<dbReference type="Gene3D" id="3.90.1750.10">
    <property type="entry name" value="Hect, E3 ligase catalytic domains"/>
    <property type="match status" value="1"/>
</dbReference>
<dbReference type="FunFam" id="3.90.1750.10:FF:000003">
    <property type="entry name" value="E3 ubiquitin-protein ligase UPL1"/>
    <property type="match status" value="1"/>
</dbReference>
<comment type="catalytic activity">
    <reaction evidence="1">
        <text>S-ubiquitinyl-[E2 ubiquitin-conjugating enzyme]-L-cysteine + [acceptor protein]-L-lysine = [E2 ubiquitin-conjugating enzyme]-L-cysteine + N(6)-ubiquitinyl-[acceptor protein]-L-lysine.</text>
        <dbReference type="EC" id="2.3.2.26"/>
    </reaction>
</comment>
<dbReference type="Pfam" id="PF00627">
    <property type="entry name" value="UBA"/>
    <property type="match status" value="1"/>
</dbReference>
<feature type="region of interest" description="Disordered" evidence="26">
    <location>
        <begin position="3786"/>
        <end position="3806"/>
    </location>
</feature>
<keyword evidence="12" id="KW-0221">Differentiation</keyword>
<sequence>MKIDRSKLKKSTSEVPADCKGLIEKLKKCSEDELLGEIKHVKSWTFGKCELFHWADVLDKFDEVLEKACRLESPLHWSLPCDNTGNAKLKEILLHVLQFTSLLIEHSFSRHLYNSMEHLTSLMSSSDMTVVLAVLNLLYVFSKRSNFITRLPADKKQGLIVRLTHLAESWGGKENGFGLAECCQDLPLNTYPSSATTLHFEYYAETQEEKSAKKQVANVISSIHIENVDKLGKTPAEIMEDILLNSKVPENKKMLVFTHIRLAHSFSNYAKRVQCVQARLQAISILVYSSAIQENVNTLLYTGLIYELKDILEVNDPKLMEIKAASLRTLTSIIHLDRTSQLTAIIESTGASSYHGYLPVLVRDCIHHMTDPNKEPFPQPFATALFSFLYHLASYEPGGDSLVSCGMMESLLQVINWYAEGQEHITFVTRAVRVVDLITNLDMQAFQTYQGLNAFINRLEHEVEICRKDQPFVIKPKRSESMTSTGSNPNSPAVQEDMETDQSNSPAPLPSTSSEQPEAATVSNPGPSSVLSSGNDASSVAPPDYSAAKTSMQCFPQRAALLKSMLNFLKKAIPDPSFSDSIRHLMDGSLPRSLKHIISNAEYYGASLFLLATDVVTVYVFQEPSLLSSLQDNGLTDVVLHALLIKDVPATREVLASLPNVFSALCLNARGLESFVQCKPFDRLFKVLLSQDYLPAMRRRRNSDPLGDTASNLGNAMDELMRHQPSLRTDATKAIIMLLEEVCAMGTNPRYVCQKPTPKIEQILSTRSAADGASSDDEEDEEDLGMTSQRTSAKPMELNTPEVDSQETIAIPLMDYVLNVMKFVEAILSNNTTDDHCREFVNQKGLIPLMKILNLPNLPIDFPASPSCIAVAGVCKSILTLSHEPEVLKQGLIHLKDVLDSLQPLHKFLDAPGGSVLLRELASSMANNPEGPLTAASAPLLHALTSSHAYIMMFVHVCRVGQSDIRSISVNHWGSDLGLEVLKGLSQLYTSLVWESTVLLAFCSEEILPEGCDFGRADMEKLLPKDVRDKIAKEHNLKSATGEMGSNGVSVAMESLTTAESPPGAPMDTSEASSPTSTPTPSTTPHQDSTEAAPTGLESSGSMLDIVDTKKSKISPVLQAQIKQIKPLLSASSRLGRALAELFGLLVKLSVGSPVRQRRAHQIPPAPTAPTPQARAVATSLTKLLAEGLSWQPPTCSPVPRLKLTFYICSVGFTSPLLFDEKKFPYHLMLQKFISSSGQDALFEAFYAALTCGGTVAPSEGLENSALPDGSGEFLDAWLMLMEKMVNTKQVLESPHTLPSKSTHPGFVPFSGLQYLASTHKAAFNAVMNLWNKKPLKVYGGRMSESILAILCHIIKGENTIKEKLTKEREESKPPVSTGTSTTSTASSSSSSTAPTNLTTSVSTSTSSAGLGGSGLVGSAGAALLGAASSLGIGPFIDAIISQPGASISGANLGGAGPSSSSNNSNNEAAPSSVQSSVPPIEASSITGNTSESSSSNITPSTTPNAASTTPAINEDHLQQLMDMGFSREHALEALRRSQSLESATDYCLTHPPPAAREEQELSEEEQMLRAIAMSLGENVLMDQTPPPEAETTDAVPVDVPVPVSAPVQQEAPPAEQQMTEEQARIQEEQERARLEEEYKRKEEVERKLKEERKKLEEDTKRLEEEREKWKEEKRKLEEEKKKQQEEAARDVQRQEDPLDKETLDKFTEDILPGCMNLLDTLPETVYRVCDLLVVVTQRNGSSWFNEMIITLVLQTSELALKLMEAAQPMTMSDQRTVEEWTGQLGSMPESAKLATRLHLLSLLFEEMKMVCADRVEESGVMDLFVRLLDVTQQCLSAGKNPPTPKWMPVLLLLIDEFERAAVMSKRKQELSKIMTKSRTWKWFDDRSGRWCNYSISNNKTIDDSYFNGDSSIRFTAGRRRYTVQFTTMVQVNEETGNRRPIMLALPTKEEKEREKARKELDKDEKDAKERLKKISPTDDSKVESKMDTDVSEEPPQVEPIRGLMPDQLASIVRTAVGLISIPVDTDTVHATMRLLLRITRDHSYALQFAELGGHKLLLSLTQASAFQGFTSLATLLLRHILEDNVNLKYTMEKVVRSSTNGTGSSVTGVAQGSIGSKEFHYIMKLLAPAACRDTTLFQEVVKAQLRISLPPPSKRDEDDSRFTGPNAPQVLKALPLKQTGAPNMEGVVRDVIHDLLNTLVVKYDSGEEEESKALVLDSTPGQTLAELGDILNDVIGSHVPRSIVRQGSADNLQQEDDSVLPTRGLIRPSLQPGTQGSSSDKKDEEKEESEEERKKKEEEKRKSKPLLPKSAILRLLAELVRSYAGCALLVAQYSYNVGQSDIITEDTNVLAFIFDHLLPSCQKSGDKDCPALSRLLISSLASSNHCPEAQTVLVNEVKSALPRALNLPESAEKHSRIQCLTGIISTMIESCPVPGQVPNQVFKGQQNTMNNMVKIMLKRGIVSDLARIPHSLDLSSPNMCLTVNASLKPLETLSRIVNQPQNVVQKPNHKSKTNVAEEARSDNTVNETRENNPPPDVTETASTQEQEVRTQQQAEAEQPVASSQATTVSTTESQPIEDPSLAVVAEDTEHTAPQVQDSGVSDDHIRVENELEHVLDQLIDNRRQNRNAQLECILMEDDDVVDQENDNVILDVAGDDEDDAHDSQMITQDISDDDMPEHTQADQEDDDSNSDEDDDDDDDDGPEDDEENDNDEDDDDVEEEDDDDEGDDYSEGSDMEGIDLEGMDDDYLDMEETMVRMNDDDDLFVQLEDMFPAHVPSQHLIFGDAHHLRTYNLPISVHDDNNGNELAGPSVPPPPSNVLSSHPLLNRNSDAQGSSSSSRPSAQVRRQRGGTYRYNPSTQTLHVHYTAGGHRHPNPPVILQRLLGPSAAADVLNLSSQVGHLGNAHARDAFGEATGNGSAVLGSIPNALGRWMEESRVLDGNSMHDAVTILKPDLLGDLEKHRDSELADRKEKRKKTEGEEASKKEKDGKDAAQKADTTIEWSSPNSTAQTQSTAAAATSSPFEQSATSSALTAVSNALNSLASLLPSANPTIQARSTESAAESLATAIVESVLSTSTSAATTVSSSAGALQGAPLMTSSVDPTLLQTPASLIPQTTPAAPQIAQHLDEQIAPTPAMANLQPMETPYLRSEVLETPMETDARGANANTQPIDFSSIPLPPATQGVSGVTSGWSSTDTIEQTQQVFADAVEEATSRVFNPLITPEPSSFTSSGDAVTIHSTGSSSETPSTGDESSDQPVSSTDSVMSTATTSVSQSTGTVTSTTALVTTTSSVTASTSSGAGSSTGQSGGDLPEGVDPSFLAALPESIRQEVIAEQLRLQRIQERAQEQNRQAGEQGAGIGEVNAEFLAALPPSIQEEVLAQQRAEQARLQATAAPPNPETPVDPASVLASLPPSLRQQVLADMDDSMVAVLPAELAAEAQSLRRDLEERHRRLMQDRLFASAGAGQLSAILRHSGLAGRLGTRHTIRVPTRHGTQWTWGNRGGQGSQAANAAALRLRGRHLLDHEALTCLLVLLFVNEPRLNKIRLQRVFRNLCYHTATRQWLIQALLSILHRTSECKVEGEIAAVETAGPTTGKVSDRLKKKSSQSSQHVGGAASQSNSQEASVPGASWMDSRSGQQSWLSVSLDAALGCRTNVFQIQRNSTAHGRKSSSNLNCNTSVSIHHQASPMVCNHVLEVLMTLAKTFPNEFLPQFNNKAKEATCDGDKGDKGEKDSDHNKSRSNQSSPAKAAKHDKSTTEQRDSSKTDLTTGTDFWDLLVKLDQISTSKKGKGIQKTHSNSPSETDMSVTNFESSPVGQLMMMLSHPVMKRNQELTDKLLRLLSLSAMGIYDYIQKYLPSTASSTTTTATNTTSIANNTGASNTQTTSTTTSTGTITSAVAASPLIAQELTQGDLNETMDTSSPPTDNLTSTPVPNKPPKELDQQQEEEKRKKDEEEKRKKEEQAKLKAELERPVLEAQLPLAVQVLTSKSCSDGGLEDATNLLLQISRSNNATRDSVLHLLIGGAKDLGCTVCVHIRALLSELIELNSKVKGEGEEGDEDGVNQQQPQKGIIPDRYTGTSTVVATPGKMKVGSELHLPSMSLLTSNTSSQQFLLRILKVIIQLREQAKLAAKKTKKSELREISDAMAVIEADLDEDQMLEYQASTSGPPPGGSTGSGGAPSSSSVDSPMDVDQPGSSGLQEQPKVSSKTDIENVLPRLSEQLALEELWDSLGECLTELGRTKDHHAVLVLQPAVEAFFLVHAGEKDPNKPKDNEQQKREDLLTHLNVDMSAPLSPAMSSSIDNLGALTRENSVVSVSSMANLPPDTLKFLRFAETHRTVLNQILRQSTTPLSKGPFSVLVDHTRILDFDVKRRYFRQELERMDEGIRREDLAVHIRRDMVFEDSFRELHRRNADEWKHRFYIVFEGEEGQDAGGLLREWYIIISREIFNPMYALFATSPGDRVTYTVNPLSHCNSNHLSYFKFVGRIIAKAIYDNKLLECYFTRSFYKHILGIPVKYTDMESEDYSFYQGLVYLLANDISKLGYDLDFSTEIQEFGVNETRDLKPNGRSVPVTEETKREYVKLVCQERMTGAIRKQLSAFLEGFYDIIPKRLVSIFNEQELELLISGLPTIDIEDLKSQTEYHKYQANSLQIQWFWRALRSFNQTERANFLQFVTGSSKVPLQGFSHLEGMNGIQKFQIHRDDRSTDRLPCAHTCFNQLDLPAYETYDKLRFMLLTATSECSEGFGLA</sequence>
<dbReference type="CDD" id="cd14288">
    <property type="entry name" value="UBA_HUWE1"/>
    <property type="match status" value="1"/>
</dbReference>
<dbReference type="PANTHER" id="PTHR11254">
    <property type="entry name" value="HECT DOMAIN UBIQUITIN-PROTEIN LIGASE"/>
    <property type="match status" value="1"/>
</dbReference>
<organism evidence="30 31">
    <name type="scientific">Owenia fusiformis</name>
    <name type="common">Polychaete worm</name>
    <dbReference type="NCBI Taxonomy" id="6347"/>
    <lineage>
        <taxon>Eukaryota</taxon>
        <taxon>Metazoa</taxon>
        <taxon>Spiralia</taxon>
        <taxon>Lophotrochozoa</taxon>
        <taxon>Annelida</taxon>
        <taxon>Polychaeta</taxon>
        <taxon>Sedentaria</taxon>
        <taxon>Canalipalpata</taxon>
        <taxon>Sabellida</taxon>
        <taxon>Oweniida</taxon>
        <taxon>Oweniidae</taxon>
        <taxon>Owenia</taxon>
    </lineage>
</organism>
<feature type="compositionally biased region" description="Low complexity" evidence="26">
    <location>
        <begin position="1377"/>
        <end position="1409"/>
    </location>
</feature>
<dbReference type="PROSITE" id="PS50237">
    <property type="entry name" value="HECT"/>
    <property type="match status" value="1"/>
</dbReference>
<keyword evidence="31" id="KW-1185">Reference proteome</keyword>
<keyword evidence="13 25" id="KW-0833">Ubl conjugation pathway</keyword>
<evidence type="ECO:0000256" key="11">
    <source>
        <dbReference type="ARBA" id="ARBA00022763"/>
    </source>
</evidence>
<dbReference type="InterPro" id="IPR025527">
    <property type="entry name" value="HUWE1/Rev1_UBM"/>
</dbReference>
<dbReference type="EC" id="2.3.2.26" evidence="6"/>
<evidence type="ECO:0000256" key="3">
    <source>
        <dbReference type="ARBA" id="ARBA00004173"/>
    </source>
</evidence>
<dbReference type="GO" id="GO:0061630">
    <property type="term" value="F:ubiquitin protein ligase activity"/>
    <property type="evidence" value="ECO:0007669"/>
    <property type="project" value="UniProtKB-EC"/>
</dbReference>
<dbReference type="SUPFAM" id="SSF117839">
    <property type="entry name" value="WWE domain"/>
    <property type="match status" value="1"/>
</dbReference>
<dbReference type="Proteomes" id="UP000749559">
    <property type="component" value="Unassembled WGS sequence"/>
</dbReference>
<dbReference type="SMART" id="SM00678">
    <property type="entry name" value="WWE"/>
    <property type="match status" value="1"/>
</dbReference>
<feature type="compositionally biased region" description="Basic and acidic residues" evidence="26">
    <location>
        <begin position="1622"/>
        <end position="1701"/>
    </location>
</feature>
<comment type="similarity">
    <text evidence="20">Belongs to the UPL family. TOM1/PTR1 subfamily.</text>
</comment>
<dbReference type="SUPFAM" id="SSF56204">
    <property type="entry name" value="Hect, E3 ligase catalytic domain"/>
    <property type="match status" value="1"/>
</dbReference>
<evidence type="ECO:0000256" key="15">
    <source>
        <dbReference type="ARBA" id="ARBA00023108"/>
    </source>
</evidence>
<keyword evidence="18" id="KW-0234">DNA repair</keyword>
<feature type="region of interest" description="Disordered" evidence="26">
    <location>
        <begin position="3913"/>
        <end position="3963"/>
    </location>
</feature>
<dbReference type="InterPro" id="IPR009060">
    <property type="entry name" value="UBA-like_sf"/>
</dbReference>
<feature type="region of interest" description="Disordered" evidence="26">
    <location>
        <begin position="476"/>
        <end position="544"/>
    </location>
</feature>
<dbReference type="Pfam" id="PF14377">
    <property type="entry name" value="UBM"/>
    <property type="match status" value="3"/>
</dbReference>
<evidence type="ECO:0000256" key="18">
    <source>
        <dbReference type="ARBA" id="ARBA00023204"/>
    </source>
</evidence>
<evidence type="ECO:0000256" key="14">
    <source>
        <dbReference type="ARBA" id="ARBA00022990"/>
    </source>
</evidence>
<dbReference type="FunFam" id="1.10.8.10:FF:000019">
    <property type="entry name" value="Putative e3 ubiquitin-protein ligase huwe1 isoform x2"/>
    <property type="match status" value="1"/>
</dbReference>
<dbReference type="GO" id="GO:0000139">
    <property type="term" value="C:Golgi membrane"/>
    <property type="evidence" value="ECO:0007669"/>
    <property type="project" value="TreeGrafter"/>
</dbReference>
<dbReference type="InterPro" id="IPR000569">
    <property type="entry name" value="HECT_dom"/>
</dbReference>
<dbReference type="SUPFAM" id="SSF46934">
    <property type="entry name" value="UBA-like"/>
    <property type="match status" value="1"/>
</dbReference>
<evidence type="ECO:0000256" key="4">
    <source>
        <dbReference type="ARBA" id="ARBA00004496"/>
    </source>
</evidence>
<keyword evidence="8" id="KW-0963">Cytoplasm</keyword>
<dbReference type="Gene3D" id="3.30.2160.10">
    <property type="entry name" value="Hect, E3 ligase catalytic domain"/>
    <property type="match status" value="1"/>
</dbReference>
<dbReference type="Gene3D" id="1.10.8.10">
    <property type="entry name" value="DNA helicase RuvA subunit, C-terminal domain"/>
    <property type="match status" value="1"/>
</dbReference>
<evidence type="ECO:0000259" key="28">
    <source>
        <dbReference type="PROSITE" id="PS50237"/>
    </source>
</evidence>
<feature type="compositionally biased region" description="Polar residues" evidence="26">
    <location>
        <begin position="3913"/>
        <end position="3931"/>
    </location>
</feature>
<feature type="region of interest" description="Disordered" evidence="26">
    <location>
        <begin position="2801"/>
        <end position="2858"/>
    </location>
</feature>
<feature type="compositionally biased region" description="Low complexity" evidence="26">
    <location>
        <begin position="3007"/>
        <end position="3021"/>
    </location>
</feature>
<evidence type="ECO:0000256" key="25">
    <source>
        <dbReference type="PROSITE-ProRule" id="PRU00104"/>
    </source>
</evidence>
<evidence type="ECO:0000256" key="12">
    <source>
        <dbReference type="ARBA" id="ARBA00022782"/>
    </source>
</evidence>
<dbReference type="InterPro" id="IPR010314">
    <property type="entry name" value="E3_Ub_ligase_DUF913"/>
</dbReference>
<feature type="compositionally biased region" description="Basic and acidic residues" evidence="26">
    <location>
        <begin position="2292"/>
        <end position="2302"/>
    </location>
</feature>
<dbReference type="PANTHER" id="PTHR11254:SF67">
    <property type="entry name" value="E3 UBIQUITIN-PROTEIN LIGASE HUWE1"/>
    <property type="match status" value="1"/>
</dbReference>
<evidence type="ECO:0000256" key="13">
    <source>
        <dbReference type="ARBA" id="ARBA00022786"/>
    </source>
</evidence>
<feature type="compositionally biased region" description="Low complexity" evidence="26">
    <location>
        <begin position="2818"/>
        <end position="2845"/>
    </location>
</feature>
<feature type="region of interest" description="Disordered" evidence="26">
    <location>
        <begin position="2499"/>
        <end position="2579"/>
    </location>
</feature>
<dbReference type="GO" id="GO:0000209">
    <property type="term" value="P:protein polyubiquitination"/>
    <property type="evidence" value="ECO:0007669"/>
    <property type="project" value="TreeGrafter"/>
</dbReference>
<keyword evidence="16" id="KW-0238">DNA-binding</keyword>
<feature type="region of interest" description="Disordered" evidence="26">
    <location>
        <begin position="1610"/>
        <end position="1701"/>
    </location>
</feature>
<feature type="region of interest" description="Disordered" evidence="26">
    <location>
        <begin position="2669"/>
        <end position="2742"/>
    </location>
</feature>
<gene>
    <name evidence="30" type="ORF">OFUS_LOCUS9331</name>
</gene>
<comment type="subcellular location">
    <subcellularLocation>
        <location evidence="4">Cytoplasm</location>
    </subcellularLocation>
    <subcellularLocation>
        <location evidence="3">Mitochondrion</location>
    </subcellularLocation>
    <subcellularLocation>
        <location evidence="2">Nucleus</location>
    </subcellularLocation>
</comment>
<reference evidence="30" key="1">
    <citation type="submission" date="2022-03" db="EMBL/GenBank/DDBJ databases">
        <authorList>
            <person name="Martin C."/>
        </authorList>
    </citation>
    <scope>NUCLEOTIDE SEQUENCE</scope>
</reference>
<feature type="compositionally biased region" description="Basic and acidic residues" evidence="26">
    <location>
        <begin position="3749"/>
        <end position="3763"/>
    </location>
</feature>
<feature type="compositionally biased region" description="Low complexity" evidence="26">
    <location>
        <begin position="3258"/>
        <end position="3305"/>
    </location>
</feature>
<keyword evidence="19" id="KW-0539">Nucleus</keyword>
<proteinExistence type="inferred from homology"/>
<feature type="region of interest" description="Disordered" evidence="26">
    <location>
        <begin position="3859"/>
        <end position="3888"/>
    </location>
</feature>
<evidence type="ECO:0000256" key="6">
    <source>
        <dbReference type="ARBA" id="ARBA00012485"/>
    </source>
</evidence>
<dbReference type="SMART" id="SM00165">
    <property type="entry name" value="UBA"/>
    <property type="match status" value="1"/>
</dbReference>
<dbReference type="GO" id="GO:0048511">
    <property type="term" value="P:rhythmic process"/>
    <property type="evidence" value="ECO:0007669"/>
    <property type="project" value="UniProtKB-KW"/>
</dbReference>
<protein>
    <recommendedName>
        <fullName evidence="21">E3 ubiquitin-protein ligase HUWE1</fullName>
        <ecNumber evidence="6">2.3.2.26</ecNumber>
    </recommendedName>
    <alternativeName>
        <fullName evidence="22">HECT, UBA and WWE domain-containing protein 1</fullName>
    </alternativeName>
    <alternativeName>
        <fullName evidence="24">HECT-type E3 ubiquitin transferase HUWE1</fullName>
    </alternativeName>
    <alternativeName>
        <fullName evidence="23">Upstream regulatory element-binding protein 1</fullName>
    </alternativeName>
</protein>
<keyword evidence="11" id="KW-0227">DNA damage</keyword>